<dbReference type="PIRSF" id="PIRSF031509">
    <property type="entry name" value="Cell_wall_LiaF/YvqF"/>
    <property type="match status" value="1"/>
</dbReference>
<dbReference type="GO" id="GO:0016020">
    <property type="term" value="C:membrane"/>
    <property type="evidence" value="ECO:0007669"/>
    <property type="project" value="InterPro"/>
</dbReference>
<dbReference type="Proteomes" id="UP000681414">
    <property type="component" value="Unassembled WGS sequence"/>
</dbReference>
<comment type="caution">
    <text evidence="4">The sequence shown here is derived from an EMBL/GenBank/DDBJ whole genome shotgun (WGS) entry which is preliminary data.</text>
</comment>
<dbReference type="InterPro" id="IPR056066">
    <property type="entry name" value="DUF7649"/>
</dbReference>
<evidence type="ECO:0000256" key="1">
    <source>
        <dbReference type="SAM" id="Phobius"/>
    </source>
</evidence>
<dbReference type="InterPro" id="IPR047793">
    <property type="entry name" value="LiaF_C"/>
</dbReference>
<evidence type="ECO:0008006" key="6">
    <source>
        <dbReference type="Google" id="ProtNLM"/>
    </source>
</evidence>
<proteinExistence type="predicted"/>
<keyword evidence="1" id="KW-1133">Transmembrane helix</keyword>
<evidence type="ECO:0000313" key="4">
    <source>
        <dbReference type="EMBL" id="MBS4193827.1"/>
    </source>
</evidence>
<dbReference type="EMBL" id="JAGYPG010000001">
    <property type="protein sequence ID" value="MBS4193827.1"/>
    <property type="molecule type" value="Genomic_DNA"/>
</dbReference>
<evidence type="ECO:0000259" key="2">
    <source>
        <dbReference type="Pfam" id="PF09922"/>
    </source>
</evidence>
<reference evidence="4 5" key="1">
    <citation type="submission" date="2021-05" db="EMBL/GenBank/DDBJ databases">
        <title>Novel Bacillus species.</title>
        <authorList>
            <person name="Liu G."/>
        </authorList>
    </citation>
    <scope>NUCLEOTIDE SEQUENCE [LARGE SCALE GENOMIC DNA]</scope>
    <source>
        <strain evidence="5">FJAT-49780</strain>
    </source>
</reference>
<dbReference type="Pfam" id="PF24661">
    <property type="entry name" value="DUF7649"/>
    <property type="match status" value="1"/>
</dbReference>
<feature type="domain" description="DUF7649" evidence="3">
    <location>
        <begin position="6"/>
        <end position="86"/>
    </location>
</feature>
<accession>A0A942TC97</accession>
<sequence length="238" mass="26732">MKKMSKTSLIGWFMLISAIGMGFEILFNWRLFIPLVIGCFLLYTARNSRKKSNVRLIIGLFLIATSILSSAFLKFFILVAVIYGLMQYSKTKKLTNHIVVKTVEPDPKSSVLKKKQPFIKNIFLGSQKVVNEVFEWDDINIQCGLGDTVVDLGMTMLPPGESTVVIRSFIGNVQLLVPFDASVVVNHSGISGKLKVFDEETEIFNSNIIYHPDSNENSVRTIKIITNVIVGNVEVRRI</sequence>
<keyword evidence="1" id="KW-0472">Membrane</keyword>
<dbReference type="InterPro" id="IPR016975">
    <property type="entry name" value="Cell_wall_LiaF"/>
</dbReference>
<feature type="transmembrane region" description="Helical" evidence="1">
    <location>
        <begin position="57"/>
        <end position="86"/>
    </location>
</feature>
<evidence type="ECO:0000259" key="3">
    <source>
        <dbReference type="Pfam" id="PF24661"/>
    </source>
</evidence>
<dbReference type="Pfam" id="PF09922">
    <property type="entry name" value="LiaF-like_C"/>
    <property type="match status" value="1"/>
</dbReference>
<name>A0A942TC97_9BACI</name>
<protein>
    <recommendedName>
        <fullName evidence="6">Cell wall-active antibiotics response LiaF-like C-terminal domain-containing protein</fullName>
    </recommendedName>
</protein>
<organism evidence="4 5">
    <name type="scientific">Lederbergia citri</name>
    <dbReference type="NCBI Taxonomy" id="2833580"/>
    <lineage>
        <taxon>Bacteria</taxon>
        <taxon>Bacillati</taxon>
        <taxon>Bacillota</taxon>
        <taxon>Bacilli</taxon>
        <taxon>Bacillales</taxon>
        <taxon>Bacillaceae</taxon>
        <taxon>Lederbergia</taxon>
    </lineage>
</organism>
<dbReference type="RefSeq" id="WP_213123064.1">
    <property type="nucleotide sequence ID" value="NZ_JAGYPG010000001.1"/>
</dbReference>
<keyword evidence="5" id="KW-1185">Reference proteome</keyword>
<gene>
    <name evidence="4" type="ORF">KHA97_01915</name>
</gene>
<feature type="transmembrane region" description="Helical" evidence="1">
    <location>
        <begin position="7"/>
        <end position="23"/>
    </location>
</feature>
<keyword evidence="1" id="KW-0812">Transmembrane</keyword>
<dbReference type="NCBIfam" id="NF040535">
    <property type="entry name" value="LiaF_C_term"/>
    <property type="match status" value="1"/>
</dbReference>
<evidence type="ECO:0000313" key="5">
    <source>
        <dbReference type="Proteomes" id="UP000681414"/>
    </source>
</evidence>
<dbReference type="InterPro" id="IPR024425">
    <property type="entry name" value="LiaF-like_C"/>
</dbReference>
<feature type="domain" description="Cell wall-active antibiotics response LiaF-like C-terminal" evidence="2">
    <location>
        <begin position="123"/>
        <end position="235"/>
    </location>
</feature>
<dbReference type="AlphaFoldDB" id="A0A942TC97"/>